<dbReference type="Proteomes" id="UP000050741">
    <property type="component" value="Unassembled WGS sequence"/>
</dbReference>
<feature type="signal peptide" evidence="2">
    <location>
        <begin position="1"/>
        <end position="20"/>
    </location>
</feature>
<keyword evidence="3" id="KW-1185">Reference proteome</keyword>
<evidence type="ECO:0000256" key="2">
    <source>
        <dbReference type="SAM" id="SignalP"/>
    </source>
</evidence>
<reference evidence="3" key="1">
    <citation type="submission" date="2013-12" db="EMBL/GenBank/DDBJ databases">
        <authorList>
            <person name="Aslett M."/>
        </authorList>
    </citation>
    <scope>NUCLEOTIDE SEQUENCE [LARGE SCALE GENOMIC DNA]</scope>
    <source>
        <strain evidence="3">Lindley</strain>
    </source>
</reference>
<keyword evidence="1" id="KW-0812">Transmembrane</keyword>
<keyword evidence="2" id="KW-0732">Signal</keyword>
<accession>A0A183C9B6</accession>
<reference evidence="3" key="2">
    <citation type="submission" date="2014-05" db="EMBL/GenBank/DDBJ databases">
        <title>The genome and life-stage specific transcriptomes of Globodera pallida elucidate key aspects of plant parasitism by a cyst nematode.</title>
        <authorList>
            <person name="Cotton J.A."/>
            <person name="Lilley C.J."/>
            <person name="Jones L.M."/>
            <person name="Kikuchi T."/>
            <person name="Reid A.J."/>
            <person name="Thorpe P."/>
            <person name="Tsai I.J."/>
            <person name="Beasley H."/>
            <person name="Blok V."/>
            <person name="Cock P.J.A."/>
            <person name="Van den Akker S.E."/>
            <person name="Holroyd N."/>
            <person name="Hunt M."/>
            <person name="Mantelin S."/>
            <person name="Naghra H."/>
            <person name="Pain A."/>
            <person name="Palomares-Rius J.E."/>
            <person name="Zarowiecki M."/>
            <person name="Berriman M."/>
            <person name="Jones J.T."/>
            <person name="Urwin P.E."/>
        </authorList>
    </citation>
    <scope>NUCLEOTIDE SEQUENCE [LARGE SCALE GENOMIC DNA]</scope>
    <source>
        <strain evidence="3">Lindley</strain>
    </source>
</reference>
<organism evidence="3 4">
    <name type="scientific">Globodera pallida</name>
    <name type="common">Potato cyst nematode worm</name>
    <name type="synonym">Heterodera pallida</name>
    <dbReference type="NCBI Taxonomy" id="36090"/>
    <lineage>
        <taxon>Eukaryota</taxon>
        <taxon>Metazoa</taxon>
        <taxon>Ecdysozoa</taxon>
        <taxon>Nematoda</taxon>
        <taxon>Chromadorea</taxon>
        <taxon>Rhabditida</taxon>
        <taxon>Tylenchina</taxon>
        <taxon>Tylenchomorpha</taxon>
        <taxon>Tylenchoidea</taxon>
        <taxon>Heteroderidae</taxon>
        <taxon>Heteroderinae</taxon>
        <taxon>Globodera</taxon>
    </lineage>
</organism>
<evidence type="ECO:0000313" key="3">
    <source>
        <dbReference type="Proteomes" id="UP000050741"/>
    </source>
</evidence>
<keyword evidence="1" id="KW-0472">Membrane</keyword>
<sequence>MFLLHRRMLLLLPLFALCFAAPSFKFGTFVNHARIFDLGRKFAALLELICGDSEVGGNGSDSTNNGTAVDQCSVFCKKGAFRIGCVLAVVFMLLVVILLLFVLDRLYRRHVNGHIYISA</sequence>
<reference evidence="4" key="3">
    <citation type="submission" date="2016-06" db="UniProtKB">
        <authorList>
            <consortium name="WormBaseParasite"/>
        </authorList>
    </citation>
    <scope>IDENTIFICATION</scope>
</reference>
<dbReference type="WBParaSite" id="GPLIN_000946400">
    <property type="protein sequence ID" value="GPLIN_000946400"/>
    <property type="gene ID" value="GPLIN_000946400"/>
</dbReference>
<protein>
    <submittedName>
        <fullName evidence="4">Tetraspanin</fullName>
    </submittedName>
</protein>
<feature type="transmembrane region" description="Helical" evidence="1">
    <location>
        <begin position="80"/>
        <end position="103"/>
    </location>
</feature>
<name>A0A183C9B6_GLOPA</name>
<evidence type="ECO:0000313" key="4">
    <source>
        <dbReference type="WBParaSite" id="GPLIN_000946400"/>
    </source>
</evidence>
<feature type="chain" id="PRO_5008147254" evidence="2">
    <location>
        <begin position="21"/>
        <end position="119"/>
    </location>
</feature>
<proteinExistence type="predicted"/>
<evidence type="ECO:0000256" key="1">
    <source>
        <dbReference type="SAM" id="Phobius"/>
    </source>
</evidence>
<keyword evidence="1" id="KW-1133">Transmembrane helix</keyword>
<dbReference type="AlphaFoldDB" id="A0A183C9B6"/>